<dbReference type="AlphaFoldDB" id="A0A853DM64"/>
<dbReference type="GO" id="GO:0003700">
    <property type="term" value="F:DNA-binding transcription factor activity"/>
    <property type="evidence" value="ECO:0007669"/>
    <property type="project" value="InterPro"/>
</dbReference>
<organism evidence="2 3">
    <name type="scientific">Allobranchiibius huperziae</name>
    <dbReference type="NCBI Taxonomy" id="1874116"/>
    <lineage>
        <taxon>Bacteria</taxon>
        <taxon>Bacillati</taxon>
        <taxon>Actinomycetota</taxon>
        <taxon>Actinomycetes</taxon>
        <taxon>Micrococcales</taxon>
        <taxon>Dermacoccaceae</taxon>
        <taxon>Allobranchiibius</taxon>
    </lineage>
</organism>
<dbReference type="InterPro" id="IPR039422">
    <property type="entry name" value="MarR/SlyA-like"/>
</dbReference>
<name>A0A853DM64_9MICO</name>
<sequence>MTSGVRWLDDEEQRVWRQWLQTNSRLQAHLARQMQEESRLSLPDFEVLVTLSETPERRMRVVALADSIKWERSRLSHHLTRMEKRDLVTREECAQDRRGAFVALTPAGLTALEGAAPGHVREVRAAMFDVLSPQEIAQLDHITATLLARLGQEDEGGLCCGA</sequence>
<protein>
    <submittedName>
        <fullName evidence="2">DNA-binding MarR family transcriptional regulator</fullName>
    </submittedName>
</protein>
<dbReference type="InterPro" id="IPR000835">
    <property type="entry name" value="HTH_MarR-typ"/>
</dbReference>
<evidence type="ECO:0000313" key="2">
    <source>
        <dbReference type="EMBL" id="NYJ76084.1"/>
    </source>
</evidence>
<gene>
    <name evidence="2" type="ORF">HNR15_003047</name>
</gene>
<dbReference type="InterPro" id="IPR036388">
    <property type="entry name" value="WH-like_DNA-bd_sf"/>
</dbReference>
<dbReference type="PRINTS" id="PR00598">
    <property type="entry name" value="HTHMARR"/>
</dbReference>
<dbReference type="EMBL" id="JACCFW010000001">
    <property type="protein sequence ID" value="NYJ76084.1"/>
    <property type="molecule type" value="Genomic_DNA"/>
</dbReference>
<dbReference type="SUPFAM" id="SSF46785">
    <property type="entry name" value="Winged helix' DNA-binding domain"/>
    <property type="match status" value="1"/>
</dbReference>
<comment type="caution">
    <text evidence="2">The sequence shown here is derived from an EMBL/GenBank/DDBJ whole genome shotgun (WGS) entry which is preliminary data.</text>
</comment>
<dbReference type="InterPro" id="IPR036390">
    <property type="entry name" value="WH_DNA-bd_sf"/>
</dbReference>
<evidence type="ECO:0000259" key="1">
    <source>
        <dbReference type="PROSITE" id="PS50995"/>
    </source>
</evidence>
<keyword evidence="3" id="KW-1185">Reference proteome</keyword>
<dbReference type="PANTHER" id="PTHR33164">
    <property type="entry name" value="TRANSCRIPTIONAL REGULATOR, MARR FAMILY"/>
    <property type="match status" value="1"/>
</dbReference>
<dbReference type="PROSITE" id="PS50995">
    <property type="entry name" value="HTH_MARR_2"/>
    <property type="match status" value="1"/>
</dbReference>
<dbReference type="RefSeq" id="WP_179483183.1">
    <property type="nucleotide sequence ID" value="NZ_JACCFW010000001.1"/>
</dbReference>
<dbReference type="GO" id="GO:0006950">
    <property type="term" value="P:response to stress"/>
    <property type="evidence" value="ECO:0007669"/>
    <property type="project" value="TreeGrafter"/>
</dbReference>
<dbReference type="Proteomes" id="UP000571817">
    <property type="component" value="Unassembled WGS sequence"/>
</dbReference>
<reference evidence="2 3" key="1">
    <citation type="submission" date="2020-07" db="EMBL/GenBank/DDBJ databases">
        <title>Sequencing the genomes of 1000 actinobacteria strains.</title>
        <authorList>
            <person name="Klenk H.-P."/>
        </authorList>
    </citation>
    <scope>NUCLEOTIDE SEQUENCE [LARGE SCALE GENOMIC DNA]</scope>
    <source>
        <strain evidence="2 3">DSM 29531</strain>
    </source>
</reference>
<dbReference type="PANTHER" id="PTHR33164:SF99">
    <property type="entry name" value="MARR FAMILY REGULATORY PROTEIN"/>
    <property type="match status" value="1"/>
</dbReference>
<feature type="domain" description="HTH marR-type" evidence="1">
    <location>
        <begin position="12"/>
        <end position="148"/>
    </location>
</feature>
<evidence type="ECO:0000313" key="3">
    <source>
        <dbReference type="Proteomes" id="UP000571817"/>
    </source>
</evidence>
<keyword evidence="2" id="KW-0238">DNA-binding</keyword>
<accession>A0A853DM64</accession>
<dbReference type="Gene3D" id="1.10.10.10">
    <property type="entry name" value="Winged helix-like DNA-binding domain superfamily/Winged helix DNA-binding domain"/>
    <property type="match status" value="1"/>
</dbReference>
<dbReference type="GO" id="GO:0003677">
    <property type="term" value="F:DNA binding"/>
    <property type="evidence" value="ECO:0007669"/>
    <property type="project" value="UniProtKB-KW"/>
</dbReference>
<dbReference type="Pfam" id="PF01047">
    <property type="entry name" value="MarR"/>
    <property type="match status" value="1"/>
</dbReference>
<dbReference type="SMART" id="SM00347">
    <property type="entry name" value="HTH_MARR"/>
    <property type="match status" value="1"/>
</dbReference>
<proteinExistence type="predicted"/>